<dbReference type="EMBL" id="JADJMS010000019">
    <property type="protein sequence ID" value="MBK7415327.1"/>
    <property type="molecule type" value="Genomic_DNA"/>
</dbReference>
<gene>
    <name evidence="3" type="ORF">IPJ38_09700</name>
</gene>
<evidence type="ECO:0000313" key="4">
    <source>
        <dbReference type="Proteomes" id="UP000739411"/>
    </source>
</evidence>
<evidence type="ECO:0000256" key="2">
    <source>
        <dbReference type="SAM" id="SignalP"/>
    </source>
</evidence>
<protein>
    <submittedName>
        <fullName evidence="3">Uncharacterized protein</fullName>
    </submittedName>
</protein>
<comment type="caution">
    <text evidence="3">The sequence shown here is derived from an EMBL/GenBank/DDBJ whole genome shotgun (WGS) entry which is preliminary data.</text>
</comment>
<proteinExistence type="predicted"/>
<dbReference type="Proteomes" id="UP000739411">
    <property type="component" value="Unassembled WGS sequence"/>
</dbReference>
<evidence type="ECO:0000256" key="1">
    <source>
        <dbReference type="SAM" id="MobiDB-lite"/>
    </source>
</evidence>
<feature type="compositionally biased region" description="Basic and acidic residues" evidence="1">
    <location>
        <begin position="111"/>
        <end position="138"/>
    </location>
</feature>
<organism evidence="3 4">
    <name type="scientific">Candidatus Dechloromonas phosphorivorans</name>
    <dbReference type="NCBI Taxonomy" id="2899244"/>
    <lineage>
        <taxon>Bacteria</taxon>
        <taxon>Pseudomonadati</taxon>
        <taxon>Pseudomonadota</taxon>
        <taxon>Betaproteobacteria</taxon>
        <taxon>Rhodocyclales</taxon>
        <taxon>Azonexaceae</taxon>
        <taxon>Dechloromonas</taxon>
    </lineage>
</organism>
<feature type="signal peptide" evidence="2">
    <location>
        <begin position="1"/>
        <end position="19"/>
    </location>
</feature>
<dbReference type="AlphaFoldDB" id="A0A935JX51"/>
<name>A0A935JX51_9RHOO</name>
<feature type="chain" id="PRO_5037772407" evidence="2">
    <location>
        <begin position="20"/>
        <end position="145"/>
    </location>
</feature>
<evidence type="ECO:0000313" key="3">
    <source>
        <dbReference type="EMBL" id="MBK7415327.1"/>
    </source>
</evidence>
<sequence length="145" mass="16735">MKNLLFAAALATASLTGTAAEVGMSLSVGQPGFYGQIDIGGYPPPPVIYRQPRVGYYVQPDRPPLYLRVPPGHAKNWSRYCGKYDACNERVYFVKDNWYRNEYAPRYRDRMDRRDGHRDGRRDDHRDDHRGNDKHNQGDNHGNNH</sequence>
<keyword evidence="2" id="KW-0732">Signal</keyword>
<accession>A0A935JX51</accession>
<feature type="region of interest" description="Disordered" evidence="1">
    <location>
        <begin position="111"/>
        <end position="145"/>
    </location>
</feature>
<reference evidence="3 4" key="1">
    <citation type="submission" date="2020-10" db="EMBL/GenBank/DDBJ databases">
        <title>Connecting structure to function with the recovery of over 1000 high-quality activated sludge metagenome-assembled genomes encoding full-length rRNA genes using long-read sequencing.</title>
        <authorList>
            <person name="Singleton C.M."/>
            <person name="Petriglieri F."/>
            <person name="Kristensen J.M."/>
            <person name="Kirkegaard R.H."/>
            <person name="Michaelsen T.Y."/>
            <person name="Andersen M.H."/>
            <person name="Karst S.M."/>
            <person name="Dueholm M.S."/>
            <person name="Nielsen P.H."/>
            <person name="Albertsen M."/>
        </authorList>
    </citation>
    <scope>NUCLEOTIDE SEQUENCE [LARGE SCALE GENOMIC DNA]</scope>
    <source>
        <strain evidence="3">EsbW_18-Q3-R4-48_BATAC.463</strain>
    </source>
</reference>